<dbReference type="Pfam" id="PF02163">
    <property type="entry name" value="Peptidase_M50"/>
    <property type="match status" value="1"/>
</dbReference>
<organism evidence="9 10">
    <name type="scientific">Achromobacter pestifer</name>
    <dbReference type="NCBI Taxonomy" id="1353889"/>
    <lineage>
        <taxon>Bacteria</taxon>
        <taxon>Pseudomonadati</taxon>
        <taxon>Pseudomonadota</taxon>
        <taxon>Betaproteobacteria</taxon>
        <taxon>Burkholderiales</taxon>
        <taxon>Alcaligenaceae</taxon>
        <taxon>Achromobacter</taxon>
    </lineage>
</organism>
<dbReference type="GO" id="GO:0031293">
    <property type="term" value="P:membrane protein intracellular domain proteolysis"/>
    <property type="evidence" value="ECO:0007669"/>
    <property type="project" value="TreeGrafter"/>
</dbReference>
<dbReference type="EMBL" id="CADIJX010000001">
    <property type="protein sequence ID" value="CAB3627641.1"/>
    <property type="molecule type" value="Genomic_DNA"/>
</dbReference>
<evidence type="ECO:0000256" key="7">
    <source>
        <dbReference type="SAM" id="Phobius"/>
    </source>
</evidence>
<dbReference type="GO" id="GO:0012505">
    <property type="term" value="C:endomembrane system"/>
    <property type="evidence" value="ECO:0007669"/>
    <property type="project" value="UniProtKB-SubCell"/>
</dbReference>
<evidence type="ECO:0000256" key="5">
    <source>
        <dbReference type="ARBA" id="ARBA00022989"/>
    </source>
</evidence>
<gene>
    <name evidence="9" type="ORF">LMG3431_00579</name>
</gene>
<evidence type="ECO:0000256" key="2">
    <source>
        <dbReference type="ARBA" id="ARBA00004127"/>
    </source>
</evidence>
<dbReference type="InterPro" id="IPR001193">
    <property type="entry name" value="MBTPS2"/>
</dbReference>
<evidence type="ECO:0000313" key="9">
    <source>
        <dbReference type="EMBL" id="CAB3627641.1"/>
    </source>
</evidence>
<keyword evidence="5 7" id="KW-1133">Transmembrane helix</keyword>
<dbReference type="GO" id="GO:0005737">
    <property type="term" value="C:cytoplasm"/>
    <property type="evidence" value="ECO:0007669"/>
    <property type="project" value="TreeGrafter"/>
</dbReference>
<evidence type="ECO:0000256" key="1">
    <source>
        <dbReference type="ARBA" id="ARBA00001947"/>
    </source>
</evidence>
<dbReference type="GO" id="GO:0004222">
    <property type="term" value="F:metalloendopeptidase activity"/>
    <property type="evidence" value="ECO:0007669"/>
    <property type="project" value="InterPro"/>
</dbReference>
<evidence type="ECO:0000313" key="10">
    <source>
        <dbReference type="Proteomes" id="UP000494108"/>
    </source>
</evidence>
<feature type="transmembrane region" description="Helical" evidence="7">
    <location>
        <begin position="379"/>
        <end position="398"/>
    </location>
</feature>
<feature type="transmembrane region" description="Helical" evidence="7">
    <location>
        <begin position="245"/>
        <end position="267"/>
    </location>
</feature>
<feature type="transmembrane region" description="Helical" evidence="7">
    <location>
        <begin position="350"/>
        <end position="373"/>
    </location>
</feature>
<sequence length="698" mass="78338">MDDPLAQPLAPLREDLRLFAGAPYPDGSPAWVIEDPVRNRHFRIGWLEFECLARWHLLPNAMLDEIRRQTPLCPEGMQVLQFAGFLQHNQLLRPHPGRTQTMAASAPGREWLTARWWLHHYLFFRIPLVRPTWWLQRIYPYLRWLFHPATAWIVLALTALGLFLTLRQWDTFRHTLFESVSWEGALGFAFALVVAKTLHEFGHALMATHMGVRVGHMGVAFLVMWPMLYTDTSESWRLVDARKRLMIASAGIITELVIAGLATLGWALLPAGVPRQACFYLATTSWVLSLALNASPFMRFDGYFILSDWLDMPNLHERASALTRTALRRRLWGWQDAWPEALPAPLRRRLIAFACVTWLYRLVVYFGIALAVYHLFFKALGIFLFAVEILYFIVLPCWREIRMWLQRRKDIKPSRRWLIPLALGLLLAWLAVPWPTAVRAPALARSATLWTAYAPAPALIKQSHPAGEVKAGTPLVVLDRPELASDARAAQAGVAGQSARLTGLLGQSAGLDQQAAAVEALAHSRATARSVAAEQGRLTLIAPIDGLWVDTPADLRPGSWIGSKQPLGHLVDPAHWVVDAYVGEADIQLLHVGGNGCFYLEQEPLRVCGAIRNIAPARTQQINAPLLATTHGGPIPSVQKQGALMAEDALYRVMLTLDAPMPGLMEWRGKVYFEGAARSRLLHWFRSLASLAVRESGW</sequence>
<feature type="transmembrane region" description="Helical" evidence="7">
    <location>
        <begin position="144"/>
        <end position="164"/>
    </location>
</feature>
<name>A0A6S6Z3B6_9BURK</name>
<comment type="subcellular location">
    <subcellularLocation>
        <location evidence="2">Endomembrane system</location>
        <topology evidence="2">Multi-pass membrane protein</topology>
    </subcellularLocation>
</comment>
<dbReference type="GO" id="GO:0016020">
    <property type="term" value="C:membrane"/>
    <property type="evidence" value="ECO:0007669"/>
    <property type="project" value="InterPro"/>
</dbReference>
<comment type="cofactor">
    <cofactor evidence="1">
        <name>Zn(2+)</name>
        <dbReference type="ChEBI" id="CHEBI:29105"/>
    </cofactor>
</comment>
<dbReference type="AlphaFoldDB" id="A0A6S6Z3B6"/>
<evidence type="ECO:0000256" key="6">
    <source>
        <dbReference type="ARBA" id="ARBA00023136"/>
    </source>
</evidence>
<proteinExistence type="inferred from homology"/>
<keyword evidence="10" id="KW-1185">Reference proteome</keyword>
<protein>
    <recommendedName>
        <fullName evidence="8">Peptidase M50 domain-containing protein</fullName>
    </recommendedName>
</protein>
<evidence type="ECO:0000256" key="3">
    <source>
        <dbReference type="ARBA" id="ARBA00007931"/>
    </source>
</evidence>
<reference evidence="9 10" key="1">
    <citation type="submission" date="2020-04" db="EMBL/GenBank/DDBJ databases">
        <authorList>
            <person name="De Canck E."/>
        </authorList>
    </citation>
    <scope>NUCLEOTIDE SEQUENCE [LARGE SCALE GENOMIC DNA]</scope>
    <source>
        <strain evidence="9 10">LMG 3431</strain>
    </source>
</reference>
<feature type="transmembrane region" description="Helical" evidence="7">
    <location>
        <begin position="418"/>
        <end position="436"/>
    </location>
</feature>
<dbReference type="PANTHER" id="PTHR13325">
    <property type="entry name" value="PROTEASE M50 MEMBRANE-BOUND TRANSCRIPTION FACTOR SITE 2 PROTEASE"/>
    <property type="match status" value="1"/>
</dbReference>
<evidence type="ECO:0000259" key="8">
    <source>
        <dbReference type="Pfam" id="PF02163"/>
    </source>
</evidence>
<keyword evidence="6 7" id="KW-0472">Membrane</keyword>
<dbReference type="PANTHER" id="PTHR13325:SF3">
    <property type="entry name" value="MEMBRANE-BOUND TRANSCRIPTION FACTOR SITE-2 PROTEASE"/>
    <property type="match status" value="1"/>
</dbReference>
<accession>A0A6S6Z3B6</accession>
<evidence type="ECO:0000256" key="4">
    <source>
        <dbReference type="ARBA" id="ARBA00022692"/>
    </source>
</evidence>
<keyword evidence="4 7" id="KW-0812">Transmembrane</keyword>
<feature type="domain" description="Peptidase M50" evidence="8">
    <location>
        <begin position="188"/>
        <end position="283"/>
    </location>
</feature>
<dbReference type="RefSeq" id="WP_175172911.1">
    <property type="nucleotide sequence ID" value="NZ_CADIJX010000001.1"/>
</dbReference>
<dbReference type="Proteomes" id="UP000494108">
    <property type="component" value="Unassembled WGS sequence"/>
</dbReference>
<dbReference type="InterPro" id="IPR008915">
    <property type="entry name" value="Peptidase_M50"/>
</dbReference>
<comment type="similarity">
    <text evidence="3">Belongs to the peptidase M50B family.</text>
</comment>
<feature type="transmembrane region" description="Helical" evidence="7">
    <location>
        <begin position="279"/>
        <end position="298"/>
    </location>
</feature>